<keyword evidence="2" id="KW-0472">Membrane</keyword>
<feature type="transmembrane region" description="Helical" evidence="2">
    <location>
        <begin position="95"/>
        <end position="112"/>
    </location>
</feature>
<sequence>MASVDESNEPDESNKSDDVGDNTSPKSQTDGRKRRDRIVRWLALLSLGVVPWVVIRTSGTTLLFPWGTIVLETEHVTLLPTFLDQPGPTPSFLRYWPLGSLAYALALCWAGARAVGLPADRRVTAGLLALVGVAAIGLSAGFGVDPNRTAYPLATIHAPLVAGWLWLSGAPRADE</sequence>
<dbReference type="Pfam" id="PF26224">
    <property type="entry name" value="DUF8050"/>
    <property type="match status" value="1"/>
</dbReference>
<organism evidence="4 5">
    <name type="scientific">Natronosalvus rutilus</name>
    <dbReference type="NCBI Taxonomy" id="2953753"/>
    <lineage>
        <taxon>Archaea</taxon>
        <taxon>Methanobacteriati</taxon>
        <taxon>Methanobacteriota</taxon>
        <taxon>Stenosarchaea group</taxon>
        <taxon>Halobacteria</taxon>
        <taxon>Halobacteriales</taxon>
        <taxon>Natrialbaceae</taxon>
        <taxon>Natronosalvus</taxon>
    </lineage>
</organism>
<feature type="compositionally biased region" description="Acidic residues" evidence="1">
    <location>
        <begin position="1"/>
        <end position="11"/>
    </location>
</feature>
<dbReference type="RefSeq" id="WP_254159684.1">
    <property type="nucleotide sequence ID" value="NZ_CP100355.1"/>
</dbReference>
<dbReference type="InterPro" id="IPR058363">
    <property type="entry name" value="DUF8050"/>
</dbReference>
<dbReference type="GeneID" id="73289732"/>
<feature type="region of interest" description="Disordered" evidence="1">
    <location>
        <begin position="1"/>
        <end position="32"/>
    </location>
</feature>
<feature type="domain" description="DUF8050" evidence="3">
    <location>
        <begin position="20"/>
        <end position="173"/>
    </location>
</feature>
<accession>A0A9E7NDG4</accession>
<evidence type="ECO:0000313" key="4">
    <source>
        <dbReference type="EMBL" id="UTF54950.1"/>
    </source>
</evidence>
<keyword evidence="2" id="KW-1133">Transmembrane helix</keyword>
<protein>
    <recommendedName>
        <fullName evidence="3">DUF8050 domain-containing protein</fullName>
    </recommendedName>
</protein>
<dbReference type="AlphaFoldDB" id="A0A9E7NDG4"/>
<dbReference type="Proteomes" id="UP001056855">
    <property type="component" value="Chromosome"/>
</dbReference>
<dbReference type="EMBL" id="CP100355">
    <property type="protein sequence ID" value="UTF54950.1"/>
    <property type="molecule type" value="Genomic_DNA"/>
</dbReference>
<name>A0A9E7NDG4_9EURY</name>
<feature type="transmembrane region" description="Helical" evidence="2">
    <location>
        <begin position="38"/>
        <end position="55"/>
    </location>
</feature>
<proteinExistence type="predicted"/>
<gene>
    <name evidence="4" type="ORF">NGM29_06760</name>
</gene>
<dbReference type="KEGG" id="sawl:NGM29_06760"/>
<evidence type="ECO:0000256" key="2">
    <source>
        <dbReference type="SAM" id="Phobius"/>
    </source>
</evidence>
<reference evidence="4" key="1">
    <citation type="submission" date="2022-06" db="EMBL/GenBank/DDBJ databases">
        <title>Diverse halophilic archaea isolated from saline environments.</title>
        <authorList>
            <person name="Cui H.-L."/>
        </authorList>
    </citation>
    <scope>NUCLEOTIDE SEQUENCE</scope>
    <source>
        <strain evidence="4">WLHS1</strain>
    </source>
</reference>
<keyword evidence="2" id="KW-0812">Transmembrane</keyword>
<feature type="transmembrane region" description="Helical" evidence="2">
    <location>
        <begin position="150"/>
        <end position="167"/>
    </location>
</feature>
<evidence type="ECO:0000259" key="3">
    <source>
        <dbReference type="Pfam" id="PF26224"/>
    </source>
</evidence>
<evidence type="ECO:0000313" key="5">
    <source>
        <dbReference type="Proteomes" id="UP001056855"/>
    </source>
</evidence>
<keyword evidence="5" id="KW-1185">Reference proteome</keyword>
<feature type="transmembrane region" description="Helical" evidence="2">
    <location>
        <begin position="124"/>
        <end position="144"/>
    </location>
</feature>
<evidence type="ECO:0000256" key="1">
    <source>
        <dbReference type="SAM" id="MobiDB-lite"/>
    </source>
</evidence>